<comment type="caution">
    <text evidence="2">The sequence shown here is derived from an EMBL/GenBank/DDBJ whole genome shotgun (WGS) entry which is preliminary data.</text>
</comment>
<evidence type="ECO:0000256" key="1">
    <source>
        <dbReference type="SAM" id="MobiDB-lite"/>
    </source>
</evidence>
<sequence>MNCVIDQGTKFHINNEKRERDNEEAGGSIVSDRVSPLSDGRTVTPIRISVNGGKGIGGNEGARWEGMRSWKWRYFCGRTNKVFQGALKFMIPERSWSCENITGSTHPLECNTYRIVINKESPLLARVRMTYPHKTHTSVHPSYQYARWERVRVEQRIRYSLCECVTTYRTPVEVFPLFLSYSPQFLFWTTDLGAIMVDARDPVTTTEH</sequence>
<organism evidence="2 3">
    <name type="scientific">Acaulospora morrowiae</name>
    <dbReference type="NCBI Taxonomy" id="94023"/>
    <lineage>
        <taxon>Eukaryota</taxon>
        <taxon>Fungi</taxon>
        <taxon>Fungi incertae sedis</taxon>
        <taxon>Mucoromycota</taxon>
        <taxon>Glomeromycotina</taxon>
        <taxon>Glomeromycetes</taxon>
        <taxon>Diversisporales</taxon>
        <taxon>Acaulosporaceae</taxon>
        <taxon>Acaulospora</taxon>
    </lineage>
</organism>
<proteinExistence type="predicted"/>
<reference evidence="2" key="1">
    <citation type="submission" date="2021-06" db="EMBL/GenBank/DDBJ databases">
        <authorList>
            <person name="Kallberg Y."/>
            <person name="Tangrot J."/>
            <person name="Rosling A."/>
        </authorList>
    </citation>
    <scope>NUCLEOTIDE SEQUENCE</scope>
    <source>
        <strain evidence="2">CL551</strain>
    </source>
</reference>
<dbReference type="EMBL" id="CAJVPV010021032">
    <property type="protein sequence ID" value="CAG8716637.1"/>
    <property type="molecule type" value="Genomic_DNA"/>
</dbReference>
<name>A0A9N9NA74_9GLOM</name>
<gene>
    <name evidence="2" type="ORF">AMORRO_LOCUS13049</name>
</gene>
<dbReference type="AlphaFoldDB" id="A0A9N9NA74"/>
<feature type="region of interest" description="Disordered" evidence="1">
    <location>
        <begin position="16"/>
        <end position="40"/>
    </location>
</feature>
<evidence type="ECO:0000313" key="3">
    <source>
        <dbReference type="Proteomes" id="UP000789342"/>
    </source>
</evidence>
<keyword evidence="3" id="KW-1185">Reference proteome</keyword>
<accession>A0A9N9NA74</accession>
<protein>
    <submittedName>
        <fullName evidence="2">3505_t:CDS:1</fullName>
    </submittedName>
</protein>
<dbReference type="Proteomes" id="UP000789342">
    <property type="component" value="Unassembled WGS sequence"/>
</dbReference>
<evidence type="ECO:0000313" key="2">
    <source>
        <dbReference type="EMBL" id="CAG8716637.1"/>
    </source>
</evidence>